<dbReference type="InterPro" id="IPR033732">
    <property type="entry name" value="ATP_synth_F1_a_nt-bd_dom"/>
</dbReference>
<evidence type="ECO:0000256" key="6">
    <source>
        <dbReference type="ARBA" id="ARBA00022840"/>
    </source>
</evidence>
<dbReference type="InterPro" id="IPR000793">
    <property type="entry name" value="ATP_synth_asu_C"/>
</dbReference>
<dbReference type="NCBIfam" id="TIGR00962">
    <property type="entry name" value="atpA"/>
    <property type="match status" value="1"/>
</dbReference>
<feature type="binding site" evidence="12">
    <location>
        <begin position="172"/>
        <end position="179"/>
    </location>
    <ligand>
        <name>ATP</name>
        <dbReference type="ChEBI" id="CHEBI:30616"/>
    </ligand>
</feature>
<dbReference type="Gene3D" id="3.40.50.300">
    <property type="entry name" value="P-loop containing nucleotide triphosphate hydrolases"/>
    <property type="match status" value="1"/>
</dbReference>
<dbReference type="PANTHER" id="PTHR48082">
    <property type="entry name" value="ATP SYNTHASE SUBUNIT ALPHA, MITOCHONDRIAL"/>
    <property type="match status" value="1"/>
</dbReference>
<dbReference type="EMBL" id="CP142149">
    <property type="protein sequence ID" value="WSE26765.1"/>
    <property type="molecule type" value="Genomic_DNA"/>
</dbReference>
<comment type="subcellular location">
    <subcellularLocation>
        <location evidence="12">Cell membrane</location>
        <topology evidence="12">Peripheral membrane protein</topology>
    </subcellularLocation>
    <subcellularLocation>
        <location evidence="1">Membrane</location>
    </subcellularLocation>
</comment>
<evidence type="ECO:0000313" key="18">
    <source>
        <dbReference type="Proteomes" id="UP001330812"/>
    </source>
</evidence>
<dbReference type="InterPro" id="IPR023366">
    <property type="entry name" value="ATP_synth_asu-like_sf"/>
</dbReference>
<dbReference type="InterPro" id="IPR000194">
    <property type="entry name" value="ATPase_F1/V1/A1_a/bsu_nucl-bd"/>
</dbReference>
<evidence type="ECO:0000256" key="2">
    <source>
        <dbReference type="ARBA" id="ARBA00008936"/>
    </source>
</evidence>
<dbReference type="EC" id="7.1.2.2" evidence="12"/>
<dbReference type="InterPro" id="IPR004100">
    <property type="entry name" value="ATPase_F1/V1/A1_a/bsu_N"/>
</dbReference>
<evidence type="ECO:0000259" key="16">
    <source>
        <dbReference type="Pfam" id="PF02874"/>
    </source>
</evidence>
<feature type="domain" description="ATPase F1/V1/A1 complex alpha/beta subunit nucleotide-binding" evidence="14">
    <location>
        <begin position="152"/>
        <end position="375"/>
    </location>
</feature>
<keyword evidence="9 12" id="KW-0472">Membrane</keyword>
<dbReference type="HAMAP" id="MF_01346">
    <property type="entry name" value="ATP_synth_alpha_bact"/>
    <property type="match status" value="1"/>
</dbReference>
<keyword evidence="7 12" id="KW-1278">Translocase</keyword>
<dbReference type="InterPro" id="IPR038376">
    <property type="entry name" value="ATP_synth_asu_C_sf"/>
</dbReference>
<keyword evidence="6 12" id="KW-0067">ATP-binding</keyword>
<dbReference type="PANTHER" id="PTHR48082:SF2">
    <property type="entry name" value="ATP SYNTHASE SUBUNIT ALPHA, MITOCHONDRIAL"/>
    <property type="match status" value="1"/>
</dbReference>
<dbReference type="InterPro" id="IPR027417">
    <property type="entry name" value="P-loop_NTPase"/>
</dbReference>
<comment type="catalytic activity">
    <reaction evidence="12">
        <text>ATP + H2O + 4 H(+)(in) = ADP + phosphate + 5 H(+)(out)</text>
        <dbReference type="Rhea" id="RHEA:57720"/>
        <dbReference type="ChEBI" id="CHEBI:15377"/>
        <dbReference type="ChEBI" id="CHEBI:15378"/>
        <dbReference type="ChEBI" id="CHEBI:30616"/>
        <dbReference type="ChEBI" id="CHEBI:43474"/>
        <dbReference type="ChEBI" id="CHEBI:456216"/>
        <dbReference type="EC" id="7.1.2.2"/>
    </reaction>
</comment>
<evidence type="ECO:0000256" key="7">
    <source>
        <dbReference type="ARBA" id="ARBA00022967"/>
    </source>
</evidence>
<accession>A0ABZ1HXS9</accession>
<evidence type="ECO:0000256" key="9">
    <source>
        <dbReference type="ARBA" id="ARBA00023136"/>
    </source>
</evidence>
<evidence type="ECO:0000256" key="1">
    <source>
        <dbReference type="ARBA" id="ARBA00004370"/>
    </source>
</evidence>
<keyword evidence="10 12" id="KW-0139">CF(1)</keyword>
<dbReference type="Gene3D" id="2.40.30.20">
    <property type="match status" value="1"/>
</dbReference>
<dbReference type="PROSITE" id="PS00152">
    <property type="entry name" value="ATPASE_ALPHA_BETA"/>
    <property type="match status" value="1"/>
</dbReference>
<feature type="domain" description="ATPase F1/V1/A1 complex alpha/beta subunit N-terminal" evidence="16">
    <location>
        <begin position="29"/>
        <end position="95"/>
    </location>
</feature>
<evidence type="ECO:0000259" key="15">
    <source>
        <dbReference type="Pfam" id="PF00306"/>
    </source>
</evidence>
<evidence type="ECO:0000259" key="14">
    <source>
        <dbReference type="Pfam" id="PF00006"/>
    </source>
</evidence>
<dbReference type="Proteomes" id="UP001330812">
    <property type="component" value="Chromosome"/>
</dbReference>
<evidence type="ECO:0000256" key="8">
    <source>
        <dbReference type="ARBA" id="ARBA00023065"/>
    </source>
</evidence>
<feature type="domain" description="ATP synthase alpha subunit C-terminal" evidence="15">
    <location>
        <begin position="382"/>
        <end position="507"/>
    </location>
</feature>
<dbReference type="SUPFAM" id="SSF47917">
    <property type="entry name" value="C-terminal domain of alpha and beta subunits of F1 ATP synthase"/>
    <property type="match status" value="1"/>
</dbReference>
<dbReference type="SUPFAM" id="SSF52540">
    <property type="entry name" value="P-loop containing nucleoside triphosphate hydrolases"/>
    <property type="match status" value="1"/>
</dbReference>
<keyword evidence="4 12" id="KW-1003">Cell membrane</keyword>
<keyword evidence="8 12" id="KW-0406">Ion transport</keyword>
<evidence type="ECO:0000313" key="17">
    <source>
        <dbReference type="EMBL" id="WSE26765.1"/>
    </source>
</evidence>
<feature type="region of interest" description="Disordered" evidence="13">
    <location>
        <begin position="513"/>
        <end position="545"/>
    </location>
</feature>
<dbReference type="InterPro" id="IPR020003">
    <property type="entry name" value="ATPase_a/bsu_AS"/>
</dbReference>
<sequence>MAELTISSDEIRSAIENYVSSYAPDVNREEVGVVADAGDGIAHVEGLPSAMANELLEFPGGVLGVALNLDARSIGAAILGDFETIEEGQQVKRTGQVLSVPVGDGYLGRVVDPLGAPIDGLGEIETTGRRPLELKAASVVERQPVSEPLQTGITAIDAMTPIGRGQRQLIIGDRKTGKTAVAVDTIINQKANWETGDASKQVRCIYVAIGQKGSTIASVKKSLEDAGAMEYTTIVAAPASDSAGFKWIAPYTGSAIGQHWMYEGKHVLIVFDDLTKQADAYRAISLLLRRPPGREAFPGDVFYLHSRLLERCAKLSDELGAGSLTGLPIIETKANDVSAYIPTNVISITDGQCFFQSDLFNAGQRPAIDVGISVSRVGGAAQVKAMKSVSGSLRIDLSQYRELEAFAAFASDLDDASKAQLERGARLYEVLKQPQYSPIPVEEQVCTVWLGTNGHYDSVPTEDVRRFNQEFLDSARRKHTEVLGAIRDSGKFEDDTRDALVNAVNEFKKEFTTSEGKPLEANADAMDADKVGQETVKVNKPAPKK</sequence>
<name>A0ABZ1HXS9_9PSEU</name>
<dbReference type="RefSeq" id="WP_326565747.1">
    <property type="nucleotide sequence ID" value="NZ_CP142149.1"/>
</dbReference>
<feature type="site" description="Required for activity" evidence="12">
    <location>
        <position position="373"/>
    </location>
</feature>
<dbReference type="CDD" id="cd18113">
    <property type="entry name" value="ATP-synt_F1_alpha_C"/>
    <property type="match status" value="1"/>
</dbReference>
<dbReference type="Gene3D" id="1.20.150.20">
    <property type="entry name" value="ATP synthase alpha/beta chain, C-terminal domain"/>
    <property type="match status" value="1"/>
</dbReference>
<keyword evidence="5 12" id="KW-0547">Nucleotide-binding</keyword>
<evidence type="ECO:0000256" key="5">
    <source>
        <dbReference type="ARBA" id="ARBA00022741"/>
    </source>
</evidence>
<organism evidence="17 18">
    <name type="scientific">Amycolatopsis rhabdoformis</name>
    <dbReference type="NCBI Taxonomy" id="1448059"/>
    <lineage>
        <taxon>Bacteria</taxon>
        <taxon>Bacillati</taxon>
        <taxon>Actinomycetota</taxon>
        <taxon>Actinomycetes</taxon>
        <taxon>Pseudonocardiales</taxon>
        <taxon>Pseudonocardiaceae</taxon>
        <taxon>Amycolatopsis</taxon>
    </lineage>
</organism>
<protein>
    <recommendedName>
        <fullName evidence="12">ATP synthase subunit alpha</fullName>
        <ecNumber evidence="12">7.1.2.2</ecNumber>
    </recommendedName>
    <alternativeName>
        <fullName evidence="12">ATP synthase F1 sector subunit alpha</fullName>
    </alternativeName>
    <alternativeName>
        <fullName evidence="12">F-ATPase subunit alpha</fullName>
    </alternativeName>
</protein>
<dbReference type="CDD" id="cd18116">
    <property type="entry name" value="ATP-synt_F1_alpha_N"/>
    <property type="match status" value="1"/>
</dbReference>
<gene>
    <name evidence="12 17" type="primary">atpA</name>
    <name evidence="17" type="ORF">VSH64_28225</name>
</gene>
<evidence type="ECO:0000256" key="12">
    <source>
        <dbReference type="HAMAP-Rule" id="MF_01346"/>
    </source>
</evidence>
<evidence type="ECO:0000256" key="4">
    <source>
        <dbReference type="ARBA" id="ARBA00022475"/>
    </source>
</evidence>
<dbReference type="Pfam" id="PF00006">
    <property type="entry name" value="ATP-synt_ab"/>
    <property type="match status" value="1"/>
</dbReference>
<comment type="function">
    <text evidence="12">Produces ATP from ADP in the presence of a proton gradient across the membrane. The alpha chain is a regulatory subunit.</text>
</comment>
<dbReference type="Pfam" id="PF02874">
    <property type="entry name" value="ATP-synt_ab_N"/>
    <property type="match status" value="1"/>
</dbReference>
<evidence type="ECO:0000256" key="3">
    <source>
        <dbReference type="ARBA" id="ARBA00022448"/>
    </source>
</evidence>
<evidence type="ECO:0000256" key="11">
    <source>
        <dbReference type="ARBA" id="ARBA00023310"/>
    </source>
</evidence>
<evidence type="ECO:0000256" key="10">
    <source>
        <dbReference type="ARBA" id="ARBA00023196"/>
    </source>
</evidence>
<dbReference type="InterPro" id="IPR036121">
    <property type="entry name" value="ATPase_F1/V1/A1_a/bsu_N_sf"/>
</dbReference>
<keyword evidence="3 12" id="KW-0813">Transport</keyword>
<keyword evidence="12" id="KW-0375">Hydrogen ion transport</keyword>
<dbReference type="CDD" id="cd01132">
    <property type="entry name" value="F1-ATPase_alpha_CD"/>
    <property type="match status" value="1"/>
</dbReference>
<dbReference type="NCBIfam" id="NF009884">
    <property type="entry name" value="PRK13343.1"/>
    <property type="match status" value="1"/>
</dbReference>
<comment type="similarity">
    <text evidence="2 12">Belongs to the ATPase alpha/beta chains family.</text>
</comment>
<keyword evidence="18" id="KW-1185">Reference proteome</keyword>
<proteinExistence type="inferred from homology"/>
<dbReference type="SUPFAM" id="SSF50615">
    <property type="entry name" value="N-terminal domain of alpha and beta subunits of F1 ATP synthase"/>
    <property type="match status" value="1"/>
</dbReference>
<dbReference type="InterPro" id="IPR005294">
    <property type="entry name" value="ATP_synth_F1_asu"/>
</dbReference>
<reference evidence="17 18" key="1">
    <citation type="journal article" date="2015" name="Int. J. Syst. Evol. Microbiol.">
        <title>Amycolatopsis rhabdoformis sp. nov., an actinomycete isolated from a tropical forest soil.</title>
        <authorList>
            <person name="Souza W.R."/>
            <person name="Silva R.E."/>
            <person name="Goodfellow M."/>
            <person name="Busarakam K."/>
            <person name="Figueiro F.S."/>
            <person name="Ferreira D."/>
            <person name="Rodrigues-Filho E."/>
            <person name="Moraes L.A.B."/>
            <person name="Zucchi T.D."/>
        </authorList>
    </citation>
    <scope>NUCLEOTIDE SEQUENCE [LARGE SCALE GENOMIC DNA]</scope>
    <source>
        <strain evidence="17 18">NCIMB 14900</strain>
    </source>
</reference>
<dbReference type="Pfam" id="PF00306">
    <property type="entry name" value="ATP-synt_ab_C"/>
    <property type="match status" value="1"/>
</dbReference>
<keyword evidence="11 12" id="KW-0066">ATP synthesis</keyword>
<evidence type="ECO:0000256" key="13">
    <source>
        <dbReference type="SAM" id="MobiDB-lite"/>
    </source>
</evidence>